<evidence type="ECO:0000259" key="7">
    <source>
        <dbReference type="PROSITE" id="PS51471"/>
    </source>
</evidence>
<comment type="caution">
    <text evidence="8">The sequence shown here is derived from an EMBL/GenBank/DDBJ whole genome shotgun (WGS) entry which is preliminary data.</text>
</comment>
<evidence type="ECO:0000256" key="1">
    <source>
        <dbReference type="ARBA" id="ARBA00001961"/>
    </source>
</evidence>
<dbReference type="OrthoDB" id="269774at2"/>
<dbReference type="Proteomes" id="UP000286576">
    <property type="component" value="Unassembled WGS sequence"/>
</dbReference>
<dbReference type="PROSITE" id="PS51471">
    <property type="entry name" value="FE2OG_OXY"/>
    <property type="match status" value="1"/>
</dbReference>
<dbReference type="InterPro" id="IPR044862">
    <property type="entry name" value="Pro_4_hyd_alph_FE2OG_OXY"/>
</dbReference>
<evidence type="ECO:0000256" key="4">
    <source>
        <dbReference type="ARBA" id="ARBA00022964"/>
    </source>
</evidence>
<evidence type="ECO:0000256" key="2">
    <source>
        <dbReference type="ARBA" id="ARBA00022723"/>
    </source>
</evidence>
<dbReference type="GO" id="GO:0031418">
    <property type="term" value="F:L-ascorbic acid binding"/>
    <property type="evidence" value="ECO:0007669"/>
    <property type="project" value="UniProtKB-KW"/>
</dbReference>
<comment type="cofactor">
    <cofactor evidence="1">
        <name>L-ascorbate</name>
        <dbReference type="ChEBI" id="CHEBI:38290"/>
    </cofactor>
</comment>
<dbReference type="EMBL" id="QXFL01000002">
    <property type="protein sequence ID" value="RIV87525.1"/>
    <property type="molecule type" value="Genomic_DNA"/>
</dbReference>
<accession>A0A418NUE8</accession>
<dbReference type="SMART" id="SM00702">
    <property type="entry name" value="P4Hc"/>
    <property type="match status" value="1"/>
</dbReference>
<dbReference type="InterPro" id="IPR006620">
    <property type="entry name" value="Pro_4_hyd_alph"/>
</dbReference>
<dbReference type="InterPro" id="IPR005123">
    <property type="entry name" value="Oxoglu/Fe-dep_dioxygenase_dom"/>
</dbReference>
<protein>
    <submittedName>
        <fullName evidence="8">2OG-Fe(II) oxygenase</fullName>
    </submittedName>
</protein>
<reference evidence="8 9" key="1">
    <citation type="submission" date="2018-08" db="EMBL/GenBank/DDBJ databases">
        <title>Erythrobacter zhengii sp.nov., a bacterium isolated from deep-sea sediment.</title>
        <authorList>
            <person name="Fang C."/>
            <person name="Wu Y.-H."/>
            <person name="Sun C."/>
            <person name="Wang H."/>
            <person name="Cheng H."/>
            <person name="Meng F.-X."/>
            <person name="Wang C.-S."/>
            <person name="Xu X.-W."/>
        </authorList>
    </citation>
    <scope>NUCLEOTIDE SEQUENCE [LARGE SCALE GENOMIC DNA]</scope>
    <source>
        <strain evidence="8 9">V18</strain>
    </source>
</reference>
<evidence type="ECO:0000256" key="3">
    <source>
        <dbReference type="ARBA" id="ARBA00022896"/>
    </source>
</evidence>
<dbReference type="Gene3D" id="2.60.120.620">
    <property type="entry name" value="q2cbj1_9rhob like domain"/>
    <property type="match status" value="1"/>
</dbReference>
<evidence type="ECO:0000256" key="6">
    <source>
        <dbReference type="ARBA" id="ARBA00023004"/>
    </source>
</evidence>
<dbReference type="GO" id="GO:0051213">
    <property type="term" value="F:dioxygenase activity"/>
    <property type="evidence" value="ECO:0007669"/>
    <property type="project" value="UniProtKB-KW"/>
</dbReference>
<keyword evidence="5" id="KW-0560">Oxidoreductase</keyword>
<evidence type="ECO:0000313" key="8">
    <source>
        <dbReference type="EMBL" id="RIV87525.1"/>
    </source>
</evidence>
<keyword evidence="9" id="KW-1185">Reference proteome</keyword>
<keyword evidence="4" id="KW-0223">Dioxygenase</keyword>
<keyword evidence="6" id="KW-0408">Iron</keyword>
<dbReference type="InterPro" id="IPR045054">
    <property type="entry name" value="P4HA-like"/>
</dbReference>
<dbReference type="RefSeq" id="WP_119585039.1">
    <property type="nucleotide sequence ID" value="NZ_CAWODQ010000012.1"/>
</dbReference>
<dbReference type="AlphaFoldDB" id="A0A418NUE8"/>
<dbReference type="PANTHER" id="PTHR10869:SF246">
    <property type="entry name" value="TRANSMEMBRANE PROLYL 4-HYDROXYLASE"/>
    <property type="match status" value="1"/>
</dbReference>
<keyword evidence="3" id="KW-0847">Vitamin C</keyword>
<evidence type="ECO:0000256" key="5">
    <source>
        <dbReference type="ARBA" id="ARBA00023002"/>
    </source>
</evidence>
<organism evidence="8 9">
    <name type="scientific">Aurantiacibacter zhengii</name>
    <dbReference type="NCBI Taxonomy" id="2307003"/>
    <lineage>
        <taxon>Bacteria</taxon>
        <taxon>Pseudomonadati</taxon>
        <taxon>Pseudomonadota</taxon>
        <taxon>Alphaproteobacteria</taxon>
        <taxon>Sphingomonadales</taxon>
        <taxon>Erythrobacteraceae</taxon>
        <taxon>Aurantiacibacter</taxon>
    </lineage>
</organism>
<dbReference type="GO" id="GO:0016705">
    <property type="term" value="F:oxidoreductase activity, acting on paired donors, with incorporation or reduction of molecular oxygen"/>
    <property type="evidence" value="ECO:0007669"/>
    <property type="project" value="InterPro"/>
</dbReference>
<keyword evidence="2" id="KW-0479">Metal-binding</keyword>
<dbReference type="PANTHER" id="PTHR10869">
    <property type="entry name" value="PROLYL 4-HYDROXYLASE ALPHA SUBUNIT"/>
    <property type="match status" value="1"/>
</dbReference>
<evidence type="ECO:0000313" key="9">
    <source>
        <dbReference type="Proteomes" id="UP000286576"/>
    </source>
</evidence>
<dbReference type="Pfam" id="PF13640">
    <property type="entry name" value="2OG-FeII_Oxy_3"/>
    <property type="match status" value="1"/>
</dbReference>
<dbReference type="GO" id="GO:0005506">
    <property type="term" value="F:iron ion binding"/>
    <property type="evidence" value="ECO:0007669"/>
    <property type="project" value="InterPro"/>
</dbReference>
<proteinExistence type="predicted"/>
<feature type="domain" description="Fe2OG dioxygenase" evidence="7">
    <location>
        <begin position="114"/>
        <end position="223"/>
    </location>
</feature>
<sequence>MTTNTKSKIPPNADQARLRTLGRQVRERLAANPSVYKVPSEDVELFAVGEFMSPAECGKMMELIDATAKPSKVFDLSYESGYRTSYSGDVDPNDPFVKKIGRRIDDLLGIEPAWGETIQGQRYMPGQEFQPHHDWFHPGTSYWDFEMSRGGQRSFTTMAFLNDVEAGGTTDFTELGISLEPKPGVLLIWNNAAPDGLTNPRTIHAGRPVIAGAKYIITKWYRTRRWN</sequence>
<name>A0A418NUE8_9SPHN</name>
<gene>
    <name evidence="8" type="ORF">D2V07_04025</name>
</gene>